<evidence type="ECO:0000256" key="1">
    <source>
        <dbReference type="ARBA" id="ARBA00004123"/>
    </source>
</evidence>
<keyword evidence="7 11" id="KW-0805">Transcription regulation</keyword>
<evidence type="ECO:0000256" key="2">
    <source>
        <dbReference type="ARBA" id="ARBA00005273"/>
    </source>
</evidence>
<dbReference type="Gene3D" id="3.40.50.410">
    <property type="entry name" value="von Willebrand factor, type A domain"/>
    <property type="match status" value="1"/>
</dbReference>
<evidence type="ECO:0000313" key="12">
    <source>
        <dbReference type="EMBL" id="GMI19085.1"/>
    </source>
</evidence>
<sequence length="280" mass="29694">MVHHVVCVDLLPSSLARFPSPSFLPELLAALHSYIVAFKLLEPEGTLLVFGASHGTVSLLSTAADHDGPTFTERAFQAVRDGVAVENARGPDTNHLAASLSVAMCRLNALRPAASTAVLAADDTFSKLLQTNKTQVAQHVQSVFLLSLSPDPVSPLPMLTIAFSALQHDITISTLSLPPTKETTDSLLLPQVTALTNGVTMPPPKPKAWSDGGLISILLTVFLPSPATLAANQPEFIDWVAREGGEEVSVGYVCGMCTNVTKAKVSRCQVCGKDVEFVNE</sequence>
<keyword evidence="8 11" id="KW-0804">Transcription</keyword>
<evidence type="ECO:0000256" key="11">
    <source>
        <dbReference type="RuleBase" id="RU368090"/>
    </source>
</evidence>
<comment type="similarity">
    <text evidence="2 11">Belongs to the TFB4 family.</text>
</comment>
<keyword evidence="13" id="KW-1185">Reference proteome</keyword>
<dbReference type="InterPro" id="IPR036465">
    <property type="entry name" value="vWFA_dom_sf"/>
</dbReference>
<organism evidence="12 13">
    <name type="scientific">Tetraparma gracilis</name>
    <dbReference type="NCBI Taxonomy" id="2962635"/>
    <lineage>
        <taxon>Eukaryota</taxon>
        <taxon>Sar</taxon>
        <taxon>Stramenopiles</taxon>
        <taxon>Ochrophyta</taxon>
        <taxon>Bolidophyceae</taxon>
        <taxon>Parmales</taxon>
        <taxon>Triparmaceae</taxon>
        <taxon>Tetraparma</taxon>
    </lineage>
</organism>
<name>A0ABQ6M428_9STRA</name>
<evidence type="ECO:0000256" key="8">
    <source>
        <dbReference type="ARBA" id="ARBA00023163"/>
    </source>
</evidence>
<keyword evidence="3 11" id="KW-0479">Metal-binding</keyword>
<evidence type="ECO:0000313" key="13">
    <source>
        <dbReference type="Proteomes" id="UP001165060"/>
    </source>
</evidence>
<proteinExistence type="inferred from homology"/>
<evidence type="ECO:0000256" key="3">
    <source>
        <dbReference type="ARBA" id="ARBA00022723"/>
    </source>
</evidence>
<dbReference type="EMBL" id="BRYB01001134">
    <property type="protein sequence ID" value="GMI19085.1"/>
    <property type="molecule type" value="Genomic_DNA"/>
</dbReference>
<keyword evidence="10 11" id="KW-0539">Nucleus</keyword>
<comment type="caution">
    <text evidence="12">The sequence shown here is derived from an EMBL/GenBank/DDBJ whole genome shotgun (WGS) entry which is preliminary data.</text>
</comment>
<keyword evidence="4 11" id="KW-0227">DNA damage</keyword>
<dbReference type="PANTHER" id="PTHR12831:SF0">
    <property type="entry name" value="GENERAL TRANSCRIPTION FACTOR IIH SUBUNIT 3"/>
    <property type="match status" value="1"/>
</dbReference>
<evidence type="ECO:0000256" key="7">
    <source>
        <dbReference type="ARBA" id="ARBA00023015"/>
    </source>
</evidence>
<evidence type="ECO:0000256" key="4">
    <source>
        <dbReference type="ARBA" id="ARBA00022763"/>
    </source>
</evidence>
<keyword evidence="9 11" id="KW-0234">DNA repair</keyword>
<dbReference type="InterPro" id="IPR004600">
    <property type="entry name" value="TFIIH_Tfb4/GTF2H3"/>
</dbReference>
<gene>
    <name evidence="12" type="ORF">TeGR_g6531</name>
</gene>
<evidence type="ECO:0000256" key="5">
    <source>
        <dbReference type="ARBA" id="ARBA00022771"/>
    </source>
</evidence>
<dbReference type="PANTHER" id="PTHR12831">
    <property type="entry name" value="TRANSCRIPTION INITIATION FACTOR IIH TFIIH , POLYPEPTIDE 3-RELATED"/>
    <property type="match status" value="1"/>
</dbReference>
<keyword evidence="6 11" id="KW-0862">Zinc</keyword>
<keyword evidence="5 11" id="KW-0863">Zinc-finger</keyword>
<protein>
    <submittedName>
        <fullName evidence="12">Uncharacterized protein</fullName>
    </submittedName>
</protein>
<evidence type="ECO:0000256" key="9">
    <source>
        <dbReference type="ARBA" id="ARBA00023204"/>
    </source>
</evidence>
<dbReference type="Proteomes" id="UP001165060">
    <property type="component" value="Unassembled WGS sequence"/>
</dbReference>
<evidence type="ECO:0000256" key="10">
    <source>
        <dbReference type="ARBA" id="ARBA00023242"/>
    </source>
</evidence>
<comment type="subcellular location">
    <subcellularLocation>
        <location evidence="1 11">Nucleus</location>
    </subcellularLocation>
</comment>
<dbReference type="Pfam" id="PF03850">
    <property type="entry name" value="Tfb4"/>
    <property type="match status" value="1"/>
</dbReference>
<evidence type="ECO:0000256" key="6">
    <source>
        <dbReference type="ARBA" id="ARBA00022833"/>
    </source>
</evidence>
<accession>A0ABQ6M428</accession>
<reference evidence="12 13" key="1">
    <citation type="journal article" date="2023" name="Commun. Biol.">
        <title>Genome analysis of Parmales, the sister group of diatoms, reveals the evolutionary specialization of diatoms from phago-mixotrophs to photoautotrophs.</title>
        <authorList>
            <person name="Ban H."/>
            <person name="Sato S."/>
            <person name="Yoshikawa S."/>
            <person name="Yamada K."/>
            <person name="Nakamura Y."/>
            <person name="Ichinomiya M."/>
            <person name="Sato N."/>
            <person name="Blanc-Mathieu R."/>
            <person name="Endo H."/>
            <person name="Kuwata A."/>
            <person name="Ogata H."/>
        </authorList>
    </citation>
    <scope>NUCLEOTIDE SEQUENCE [LARGE SCALE GENOMIC DNA]</scope>
</reference>